<evidence type="ECO:0000313" key="6">
    <source>
        <dbReference type="EMBL" id="PFG47997.1"/>
    </source>
</evidence>
<comment type="similarity">
    <text evidence="3">Belongs to the DapA family.</text>
</comment>
<dbReference type="PANTHER" id="PTHR42849">
    <property type="entry name" value="N-ACETYLNEURAMINATE LYASE"/>
    <property type="match status" value="1"/>
</dbReference>
<evidence type="ECO:0000256" key="1">
    <source>
        <dbReference type="ARBA" id="ARBA00023239"/>
    </source>
</evidence>
<dbReference type="PROSITE" id="PS00665">
    <property type="entry name" value="DHDPS_1"/>
    <property type="match status" value="1"/>
</dbReference>
<reference evidence="6 7" key="1">
    <citation type="submission" date="2017-10" db="EMBL/GenBank/DDBJ databases">
        <title>Sequencing the genomes of 1000 actinobacteria strains.</title>
        <authorList>
            <person name="Klenk H.-P."/>
        </authorList>
    </citation>
    <scope>NUCLEOTIDE SEQUENCE [LARGE SCALE GENOMIC DNA]</scope>
    <source>
        <strain evidence="6 7">DSM 46092</strain>
    </source>
</reference>
<dbReference type="InterPro" id="IPR013785">
    <property type="entry name" value="Aldolase_TIM"/>
</dbReference>
<dbReference type="RefSeq" id="WP_098512046.1">
    <property type="nucleotide sequence ID" value="NZ_JBIAKZ010000017.1"/>
</dbReference>
<dbReference type="SMART" id="SM01130">
    <property type="entry name" value="DHDPS"/>
    <property type="match status" value="1"/>
</dbReference>
<dbReference type="InterPro" id="IPR002220">
    <property type="entry name" value="DapA-like"/>
</dbReference>
<evidence type="ECO:0000313" key="7">
    <source>
        <dbReference type="Proteomes" id="UP000243542"/>
    </source>
</evidence>
<sequence>MKNHPPDHGKNELGGIMAALATPLSGDGSTVDRDSIAPLVDYVIGGGVAGVIPCGSTGEFAALTMDERMAVVESVAEAARSRVALIPHVGALRPADAAELTRHAAARGAAAVMAVPPFYDPLSWAEIIGYYAEIAAAAPGLPIMAYHYPSATGGRITAGQIDELTRAVPAVRYLKDSSGDAQLVDELLAHTEGSSLRVFNGSDSLTFQGLACGATGSVWGAATFMPRLAVEFFEAVHERRDLEQGRRMWRKIRPICRLLEDAGYPAAVKAACELAGLPLGPTRAPLRPISAEAREQLHLLLDAAGLIDAARAIA</sequence>
<dbReference type="Gene3D" id="3.20.20.70">
    <property type="entry name" value="Aldolase class I"/>
    <property type="match status" value="1"/>
</dbReference>
<evidence type="ECO:0000256" key="5">
    <source>
        <dbReference type="PIRSR" id="PIRSR001365-2"/>
    </source>
</evidence>
<dbReference type="PRINTS" id="PR00146">
    <property type="entry name" value="DHPICSNTHASE"/>
</dbReference>
<feature type="active site" description="Proton donor/acceptor" evidence="4">
    <location>
        <position position="146"/>
    </location>
</feature>
<organism evidence="6 7">
    <name type="scientific">Amycolatopsis sulphurea</name>
    <dbReference type="NCBI Taxonomy" id="76022"/>
    <lineage>
        <taxon>Bacteria</taxon>
        <taxon>Bacillati</taxon>
        <taxon>Actinomycetota</taxon>
        <taxon>Actinomycetes</taxon>
        <taxon>Pseudonocardiales</taxon>
        <taxon>Pseudonocardiaceae</taxon>
        <taxon>Amycolatopsis</taxon>
    </lineage>
</organism>
<dbReference type="Pfam" id="PF00701">
    <property type="entry name" value="DHDPS"/>
    <property type="match status" value="1"/>
</dbReference>
<evidence type="ECO:0000256" key="2">
    <source>
        <dbReference type="ARBA" id="ARBA00023270"/>
    </source>
</evidence>
<protein>
    <submittedName>
        <fullName evidence="6">Dihydrodipicolinate synthase/N-acetylneuraminate lyase</fullName>
    </submittedName>
</protein>
<dbReference type="GO" id="GO:0019262">
    <property type="term" value="P:N-acetylneuraminate catabolic process"/>
    <property type="evidence" value="ECO:0007669"/>
    <property type="project" value="TreeGrafter"/>
</dbReference>
<feature type="active site" description="Schiff-base intermediate with substrate" evidence="4">
    <location>
        <position position="175"/>
    </location>
</feature>
<dbReference type="CDD" id="cd00408">
    <property type="entry name" value="DHDPS-like"/>
    <property type="match status" value="1"/>
</dbReference>
<feature type="binding site" evidence="5">
    <location>
        <position position="218"/>
    </location>
    <ligand>
        <name>pyruvate</name>
        <dbReference type="ChEBI" id="CHEBI:15361"/>
    </ligand>
</feature>
<dbReference type="InterPro" id="IPR020624">
    <property type="entry name" value="Schiff_base-form_aldolases_CS"/>
</dbReference>
<dbReference type="GO" id="GO:0005829">
    <property type="term" value="C:cytosol"/>
    <property type="evidence" value="ECO:0007669"/>
    <property type="project" value="TreeGrafter"/>
</dbReference>
<dbReference type="PANTHER" id="PTHR42849:SF1">
    <property type="entry name" value="N-ACETYLNEURAMINATE LYASE"/>
    <property type="match status" value="1"/>
</dbReference>
<name>A0A2A9F990_9PSEU</name>
<dbReference type="GO" id="GO:0008747">
    <property type="term" value="F:N-acetylneuraminate lyase activity"/>
    <property type="evidence" value="ECO:0007669"/>
    <property type="project" value="TreeGrafter"/>
</dbReference>
<keyword evidence="7" id="KW-1185">Reference proteome</keyword>
<dbReference type="SUPFAM" id="SSF51569">
    <property type="entry name" value="Aldolase"/>
    <property type="match status" value="1"/>
</dbReference>
<evidence type="ECO:0000256" key="3">
    <source>
        <dbReference type="PIRNR" id="PIRNR001365"/>
    </source>
</evidence>
<dbReference type="EMBL" id="PDJK01000002">
    <property type="protein sequence ID" value="PFG47997.1"/>
    <property type="molecule type" value="Genomic_DNA"/>
</dbReference>
<dbReference type="PIRSF" id="PIRSF001365">
    <property type="entry name" value="DHDPS"/>
    <property type="match status" value="1"/>
</dbReference>
<dbReference type="AlphaFoldDB" id="A0A2A9F990"/>
<gene>
    <name evidence="6" type="ORF">ATK36_3065</name>
</gene>
<feature type="binding site" evidence="5">
    <location>
        <position position="57"/>
    </location>
    <ligand>
        <name>pyruvate</name>
        <dbReference type="ChEBI" id="CHEBI:15361"/>
    </ligand>
</feature>
<keyword evidence="1 3" id="KW-0456">Lyase</keyword>
<comment type="caution">
    <text evidence="6">The sequence shown here is derived from an EMBL/GenBank/DDBJ whole genome shotgun (WGS) entry which is preliminary data.</text>
</comment>
<dbReference type="Proteomes" id="UP000243542">
    <property type="component" value="Unassembled WGS sequence"/>
</dbReference>
<accession>A0A2A9F990</accession>
<proteinExistence type="inferred from homology"/>
<keyword evidence="2" id="KW-0704">Schiff base</keyword>
<evidence type="ECO:0000256" key="4">
    <source>
        <dbReference type="PIRSR" id="PIRSR001365-1"/>
    </source>
</evidence>